<gene>
    <name evidence="4" type="ORF">BN2458_PEG0479</name>
    <name evidence="5" type="ORF">LS75_000835</name>
</gene>
<dbReference type="PANTHER" id="PTHR42901">
    <property type="entry name" value="ALCOHOL DEHYDROGENASE"/>
    <property type="match status" value="1"/>
</dbReference>
<keyword evidence="2" id="KW-0560">Oxidoreductase</keyword>
<name>A0A099UIK0_9HELI</name>
<evidence type="ECO:0000256" key="1">
    <source>
        <dbReference type="ARBA" id="ARBA00006484"/>
    </source>
</evidence>
<dbReference type="InterPro" id="IPR002347">
    <property type="entry name" value="SDR_fam"/>
</dbReference>
<organism evidence="4 7">
    <name type="scientific">Helicobacter typhlonius</name>
    <dbReference type="NCBI Taxonomy" id="76936"/>
    <lineage>
        <taxon>Bacteria</taxon>
        <taxon>Pseudomonadati</taxon>
        <taxon>Campylobacterota</taxon>
        <taxon>Epsilonproteobacteria</taxon>
        <taxon>Campylobacterales</taxon>
        <taxon>Helicobacteraceae</taxon>
        <taxon>Helicobacter</taxon>
    </lineage>
</organism>
<keyword evidence="6" id="KW-1185">Reference proteome</keyword>
<dbReference type="OrthoDB" id="658698at2"/>
<evidence type="ECO:0000256" key="2">
    <source>
        <dbReference type="ARBA" id="ARBA00023002"/>
    </source>
</evidence>
<dbReference type="PATRIC" id="fig|76936.10.peg.467"/>
<sequence>MTAFITGASSGIGEAIARLFVAHSHRVIILARRQDKIKNLQKTLGESCQSIICDVSDTQYIQSALQNLPTPFQNIDVLVNNAGKALGLSSADKADICDWKEMVEVNILALIKLTHLILPQMVAQGYGHIINIGSIAGNYPYPGGNVYGASKAFVRQFSLNLRADLYDKNIRVTNIEPGLCGGSEFSQVRFKGDEAKAKSVYEDTTPLMPEDIAQSVLWVASLPQHININTLEIMPTTQAPAALNVYKNTNKGKK</sequence>
<evidence type="ECO:0000313" key="6">
    <source>
        <dbReference type="Proteomes" id="UP000029925"/>
    </source>
</evidence>
<dbReference type="STRING" id="76936.BN2458_PEG0479"/>
<dbReference type="InterPro" id="IPR036291">
    <property type="entry name" value="NAD(P)-bd_dom_sf"/>
</dbReference>
<dbReference type="SUPFAM" id="SSF51735">
    <property type="entry name" value="NAD(P)-binding Rossmann-fold domains"/>
    <property type="match status" value="1"/>
</dbReference>
<evidence type="ECO:0000313" key="5">
    <source>
        <dbReference type="EMBL" id="TLD79518.1"/>
    </source>
</evidence>
<dbReference type="GO" id="GO:0016616">
    <property type="term" value="F:oxidoreductase activity, acting on the CH-OH group of donors, NAD or NADP as acceptor"/>
    <property type="evidence" value="ECO:0007669"/>
    <property type="project" value="UniProtKB-ARBA"/>
</dbReference>
<dbReference type="EMBL" id="JRPF02000001">
    <property type="protein sequence ID" value="TLD79518.1"/>
    <property type="molecule type" value="Genomic_DNA"/>
</dbReference>
<protein>
    <submittedName>
        <fullName evidence="5">SDR family NAD(P)-dependent oxidoreductase</fullName>
    </submittedName>
    <submittedName>
        <fullName evidence="4">Short chain dehydrogenase</fullName>
    </submittedName>
</protein>
<dbReference type="KEGG" id="hty:BN2458_PEG0479"/>
<dbReference type="PANTHER" id="PTHR42901:SF1">
    <property type="entry name" value="ALCOHOL DEHYDROGENASE"/>
    <property type="match status" value="1"/>
</dbReference>
<reference evidence="5 6" key="1">
    <citation type="journal article" date="2014" name="Genome Announc.">
        <title>Draft genome sequences of eight enterohepatic helicobacter species isolated from both laboratory and wild rodents.</title>
        <authorList>
            <person name="Sheh A."/>
            <person name="Shen Z."/>
            <person name="Fox J.G."/>
        </authorList>
    </citation>
    <scope>NUCLEOTIDE SEQUENCE [LARGE SCALE GENOMIC DNA]</scope>
    <source>
        <strain evidence="5 6">MIT 98-6810</strain>
    </source>
</reference>
<dbReference type="GeneID" id="78150784"/>
<evidence type="ECO:0000313" key="4">
    <source>
        <dbReference type="EMBL" id="CUU39365.1"/>
    </source>
</evidence>
<dbReference type="PRINTS" id="PR00080">
    <property type="entry name" value="SDRFAMILY"/>
</dbReference>
<dbReference type="AlphaFoldDB" id="A0A099UIK0"/>
<dbReference type="InterPro" id="IPR020904">
    <property type="entry name" value="Sc_DH/Rdtase_CS"/>
</dbReference>
<dbReference type="Proteomes" id="UP000064525">
    <property type="component" value="Chromosome I"/>
</dbReference>
<dbReference type="EMBL" id="LN907858">
    <property type="protein sequence ID" value="CUU39365.1"/>
    <property type="molecule type" value="Genomic_DNA"/>
</dbReference>
<dbReference type="PRINTS" id="PR00081">
    <property type="entry name" value="GDHRDH"/>
</dbReference>
<accession>A0A099UIK0</accession>
<evidence type="ECO:0000256" key="3">
    <source>
        <dbReference type="RuleBase" id="RU000363"/>
    </source>
</evidence>
<comment type="similarity">
    <text evidence="1 3">Belongs to the short-chain dehydrogenases/reductases (SDR) family.</text>
</comment>
<evidence type="ECO:0000313" key="7">
    <source>
        <dbReference type="Proteomes" id="UP000064525"/>
    </source>
</evidence>
<dbReference type="Pfam" id="PF00106">
    <property type="entry name" value="adh_short"/>
    <property type="match status" value="1"/>
</dbReference>
<dbReference type="Proteomes" id="UP000029925">
    <property type="component" value="Unassembled WGS sequence"/>
</dbReference>
<reference evidence="7" key="3">
    <citation type="submission" date="2015-11" db="EMBL/GenBank/DDBJ databases">
        <authorList>
            <person name="Anvar S.Y."/>
        </authorList>
    </citation>
    <scope>NUCLEOTIDE SEQUENCE [LARGE SCALE GENOMIC DNA]</scope>
</reference>
<proteinExistence type="inferred from homology"/>
<dbReference type="FunFam" id="3.40.50.720:FF:000047">
    <property type="entry name" value="NADP-dependent L-serine/L-allo-threonine dehydrogenase"/>
    <property type="match status" value="1"/>
</dbReference>
<dbReference type="PROSITE" id="PS00061">
    <property type="entry name" value="ADH_SHORT"/>
    <property type="match status" value="1"/>
</dbReference>
<dbReference type="RefSeq" id="WP_034325527.1">
    <property type="nucleotide sequence ID" value="NZ_CAJTQN010000006.1"/>
</dbReference>
<dbReference type="Gene3D" id="3.40.50.720">
    <property type="entry name" value="NAD(P)-binding Rossmann-like Domain"/>
    <property type="match status" value="1"/>
</dbReference>
<reference evidence="4" key="2">
    <citation type="submission" date="2015-11" db="EMBL/GenBank/DDBJ databases">
        <authorList>
            <person name="Zhang Y."/>
            <person name="Guo Z."/>
        </authorList>
    </citation>
    <scope>NUCLEOTIDE SEQUENCE</scope>
    <source>
        <strain evidence="4">1</strain>
    </source>
</reference>